<accession>A0A9E7G0Q5</accession>
<gene>
    <name evidence="1" type="ORF">MUK42_28701</name>
</gene>
<dbReference type="Proteomes" id="UP001055439">
    <property type="component" value="Chromosome 5"/>
</dbReference>
<dbReference type="AlphaFoldDB" id="A0A9E7G0Q5"/>
<dbReference type="EMBL" id="CP097507">
    <property type="protein sequence ID" value="URE03138.1"/>
    <property type="molecule type" value="Genomic_DNA"/>
</dbReference>
<evidence type="ECO:0000313" key="1">
    <source>
        <dbReference type="EMBL" id="URE03138.1"/>
    </source>
</evidence>
<sequence length="65" mass="7139">MYYVSIWLAKNLIPSKCRFIAPSIARDQLQAVIVRTAMEDISDALPTPSDVGLTSRVSIQQCSGL</sequence>
<proteinExistence type="predicted"/>
<keyword evidence="2" id="KW-1185">Reference proteome</keyword>
<protein>
    <submittedName>
        <fullName evidence="1">Uncharacterized protein</fullName>
    </submittedName>
</protein>
<reference evidence="1" key="1">
    <citation type="submission" date="2022-05" db="EMBL/GenBank/DDBJ databases">
        <title>The Musa troglodytarum L. genome provides insights into the mechanism of non-climacteric behaviour and enrichment of carotenoids.</title>
        <authorList>
            <person name="Wang J."/>
        </authorList>
    </citation>
    <scope>NUCLEOTIDE SEQUENCE</scope>
    <source>
        <tissue evidence="1">Leaf</tissue>
    </source>
</reference>
<evidence type="ECO:0000313" key="2">
    <source>
        <dbReference type="Proteomes" id="UP001055439"/>
    </source>
</evidence>
<name>A0A9E7G0Q5_9LILI</name>
<organism evidence="1 2">
    <name type="scientific">Musa troglodytarum</name>
    <name type="common">fe'i banana</name>
    <dbReference type="NCBI Taxonomy" id="320322"/>
    <lineage>
        <taxon>Eukaryota</taxon>
        <taxon>Viridiplantae</taxon>
        <taxon>Streptophyta</taxon>
        <taxon>Embryophyta</taxon>
        <taxon>Tracheophyta</taxon>
        <taxon>Spermatophyta</taxon>
        <taxon>Magnoliopsida</taxon>
        <taxon>Liliopsida</taxon>
        <taxon>Zingiberales</taxon>
        <taxon>Musaceae</taxon>
        <taxon>Musa</taxon>
    </lineage>
</organism>